<keyword evidence="1" id="KW-0732">Signal</keyword>
<sequence length="159" mass="17260">MFSSLLFLLSVPALLAQAAGAPGDRFLYLNPNNDTSLCLNVRGGVFADGTPVDVAACDLNAGFLQQWTLFSGSTKVQVHGTTYCLDAGSNPGNGVGMKIWTCYDNLPAQQWYFTNDSRIALENHGLCLDLTNGVHVPGNQVQTWQCTDNNNNQVWTYVP</sequence>
<evidence type="ECO:0000313" key="4">
    <source>
        <dbReference type="Proteomes" id="UP001063166"/>
    </source>
</evidence>
<feature type="signal peptide" evidence="1">
    <location>
        <begin position="1"/>
        <end position="20"/>
    </location>
</feature>
<dbReference type="AlphaFoldDB" id="A0A9P3PK87"/>
<keyword evidence="4" id="KW-1185">Reference proteome</keyword>
<organism evidence="3 4">
    <name type="scientific">Lyophyllum shimeji</name>
    <name type="common">Hon-shimeji</name>
    <name type="synonym">Tricholoma shimeji</name>
    <dbReference type="NCBI Taxonomy" id="47721"/>
    <lineage>
        <taxon>Eukaryota</taxon>
        <taxon>Fungi</taxon>
        <taxon>Dikarya</taxon>
        <taxon>Basidiomycota</taxon>
        <taxon>Agaricomycotina</taxon>
        <taxon>Agaricomycetes</taxon>
        <taxon>Agaricomycetidae</taxon>
        <taxon>Agaricales</taxon>
        <taxon>Tricholomatineae</taxon>
        <taxon>Lyophyllaceae</taxon>
        <taxon>Lyophyllum</taxon>
    </lineage>
</organism>
<dbReference type="InterPro" id="IPR035992">
    <property type="entry name" value="Ricin_B-like_lectins"/>
</dbReference>
<protein>
    <submittedName>
        <fullName evidence="3">G-X-X-X-Q-X-W domain-containing protein</fullName>
    </submittedName>
</protein>
<evidence type="ECO:0000313" key="3">
    <source>
        <dbReference type="EMBL" id="GLB36857.1"/>
    </source>
</evidence>
<proteinExistence type="predicted"/>
<dbReference type="CDD" id="cd00161">
    <property type="entry name" value="beta-trefoil_Ricin-like"/>
    <property type="match status" value="1"/>
</dbReference>
<dbReference type="OrthoDB" id="6770063at2759"/>
<feature type="domain" description="Ricin B lectin" evidence="2">
    <location>
        <begin position="25"/>
        <end position="158"/>
    </location>
</feature>
<evidence type="ECO:0000259" key="2">
    <source>
        <dbReference type="SMART" id="SM00458"/>
    </source>
</evidence>
<dbReference type="Pfam" id="PF00652">
    <property type="entry name" value="Ricin_B_lectin"/>
    <property type="match status" value="1"/>
</dbReference>
<accession>A0A9P3PK87</accession>
<dbReference type="EMBL" id="BRPK01000003">
    <property type="protein sequence ID" value="GLB36857.1"/>
    <property type="molecule type" value="Genomic_DNA"/>
</dbReference>
<reference evidence="3" key="1">
    <citation type="submission" date="2022-07" db="EMBL/GenBank/DDBJ databases">
        <title>The genome of Lyophyllum shimeji provides insight into the initial evolution of ectomycorrhizal fungal genome.</title>
        <authorList>
            <person name="Kobayashi Y."/>
            <person name="Shibata T."/>
            <person name="Hirakawa H."/>
            <person name="Shigenobu S."/>
            <person name="Nishiyama T."/>
            <person name="Yamada A."/>
            <person name="Hasebe M."/>
            <person name="Kawaguchi M."/>
        </authorList>
    </citation>
    <scope>NUCLEOTIDE SEQUENCE</scope>
    <source>
        <strain evidence="3">AT787</strain>
    </source>
</reference>
<feature type="chain" id="PRO_5040494491" evidence="1">
    <location>
        <begin position="21"/>
        <end position="159"/>
    </location>
</feature>
<dbReference type="InterPro" id="IPR000772">
    <property type="entry name" value="Ricin_B_lectin"/>
</dbReference>
<name>A0A9P3PK87_LYOSH</name>
<comment type="caution">
    <text evidence="3">The sequence shown here is derived from an EMBL/GenBank/DDBJ whole genome shotgun (WGS) entry which is preliminary data.</text>
</comment>
<dbReference type="SMART" id="SM00458">
    <property type="entry name" value="RICIN"/>
    <property type="match status" value="1"/>
</dbReference>
<gene>
    <name evidence="3" type="ORF">LshimejAT787_0311440</name>
</gene>
<dbReference type="Gene3D" id="2.80.10.50">
    <property type="match status" value="1"/>
</dbReference>
<dbReference type="SUPFAM" id="SSF50370">
    <property type="entry name" value="Ricin B-like lectins"/>
    <property type="match status" value="1"/>
</dbReference>
<dbReference type="Proteomes" id="UP001063166">
    <property type="component" value="Unassembled WGS sequence"/>
</dbReference>
<dbReference type="PROSITE" id="PS50231">
    <property type="entry name" value="RICIN_B_LECTIN"/>
    <property type="match status" value="1"/>
</dbReference>
<evidence type="ECO:0000256" key="1">
    <source>
        <dbReference type="SAM" id="SignalP"/>
    </source>
</evidence>